<dbReference type="Proteomes" id="UP001732700">
    <property type="component" value="Chromosome 5D"/>
</dbReference>
<organism evidence="1 2">
    <name type="scientific">Avena sativa</name>
    <name type="common">Oat</name>
    <dbReference type="NCBI Taxonomy" id="4498"/>
    <lineage>
        <taxon>Eukaryota</taxon>
        <taxon>Viridiplantae</taxon>
        <taxon>Streptophyta</taxon>
        <taxon>Embryophyta</taxon>
        <taxon>Tracheophyta</taxon>
        <taxon>Spermatophyta</taxon>
        <taxon>Magnoliopsida</taxon>
        <taxon>Liliopsida</taxon>
        <taxon>Poales</taxon>
        <taxon>Poaceae</taxon>
        <taxon>BOP clade</taxon>
        <taxon>Pooideae</taxon>
        <taxon>Poodae</taxon>
        <taxon>Poeae</taxon>
        <taxon>Poeae Chloroplast Group 1 (Aveneae type)</taxon>
        <taxon>Aveninae</taxon>
        <taxon>Avena</taxon>
    </lineage>
</organism>
<evidence type="ECO:0000313" key="1">
    <source>
        <dbReference type="EnsemblPlants" id="AVESA.00010b.r2.5DG0981190.1.CDS"/>
    </source>
</evidence>
<reference evidence="1" key="2">
    <citation type="submission" date="2025-09" db="UniProtKB">
        <authorList>
            <consortium name="EnsemblPlants"/>
        </authorList>
    </citation>
    <scope>IDENTIFICATION</scope>
</reference>
<protein>
    <submittedName>
        <fullName evidence="1">Uncharacterized protein</fullName>
    </submittedName>
</protein>
<accession>A0ACD5YKY6</accession>
<name>A0ACD5YKY6_AVESA</name>
<evidence type="ECO:0000313" key="2">
    <source>
        <dbReference type="Proteomes" id="UP001732700"/>
    </source>
</evidence>
<dbReference type="EnsemblPlants" id="AVESA.00010b.r2.5DG0981190.1">
    <property type="protein sequence ID" value="AVESA.00010b.r2.5DG0981190.1.CDS"/>
    <property type="gene ID" value="AVESA.00010b.r2.5DG0981190"/>
</dbReference>
<proteinExistence type="predicted"/>
<keyword evidence="2" id="KW-1185">Reference proteome</keyword>
<sequence>MQHYVATRPMFIDVEIMNTDIQVVLGDDGPEADSSTIAEGLFILYKEIADTVRKEATTITAVFPSPNEVMSILVQRVLEQRVTAILDKLLIRPSLASLPPIEGGGLLHYLRVLAVAYDKTKELAKELQSIGCGDLDIEGLTESIHVSHKDEYTEFEQASLRQLYQSKMAELRAEAKQQSDSTGSIGRAKGASVTTSPQQLLSVTIVTEFVRWNEEAISRCTLLFSQVERLLSSEQKVTDYRSPDDGAAPDHRPTNACIRIVAYLSRVLEVAFSALEGLNKQSFLTELGNRLHKGLLNHWQKFTFSPSGGLRLKRDITEYGEFVRSFNAPSIDEKFELLGIMANVFIVAPESLASLFEGTPSIRKDALRFIQLRDDYKTAKIASMLNSIMSE</sequence>
<reference evidence="1" key="1">
    <citation type="submission" date="2021-05" db="EMBL/GenBank/DDBJ databases">
        <authorList>
            <person name="Scholz U."/>
            <person name="Mascher M."/>
            <person name="Fiebig A."/>
        </authorList>
    </citation>
    <scope>NUCLEOTIDE SEQUENCE [LARGE SCALE GENOMIC DNA]</scope>
</reference>